<name>A0A0L8GG92_OCTBM</name>
<dbReference type="AlphaFoldDB" id="A0A0L8GG92"/>
<sequence>MCVRVGCFLSLSYLYENVCCMIPCGCITFFFKYVYMCVYDLSPILKKYVYTHTLMSECVCV</sequence>
<proteinExistence type="predicted"/>
<protein>
    <submittedName>
        <fullName evidence="1">Uncharacterized protein</fullName>
    </submittedName>
</protein>
<gene>
    <name evidence="1" type="ORF">OCBIM_22034125mg</name>
</gene>
<reference evidence="1" key="1">
    <citation type="submission" date="2015-07" db="EMBL/GenBank/DDBJ databases">
        <title>MeaNS - Measles Nucleotide Surveillance Program.</title>
        <authorList>
            <person name="Tran T."/>
            <person name="Druce J."/>
        </authorList>
    </citation>
    <scope>NUCLEOTIDE SEQUENCE</scope>
    <source>
        <strain evidence="1">UCB-OBI-ISO-001</strain>
        <tissue evidence="1">Gonad</tissue>
    </source>
</reference>
<accession>A0A0L8GG92</accession>
<organism evidence="1">
    <name type="scientific">Octopus bimaculoides</name>
    <name type="common">California two-spotted octopus</name>
    <dbReference type="NCBI Taxonomy" id="37653"/>
    <lineage>
        <taxon>Eukaryota</taxon>
        <taxon>Metazoa</taxon>
        <taxon>Spiralia</taxon>
        <taxon>Lophotrochozoa</taxon>
        <taxon>Mollusca</taxon>
        <taxon>Cephalopoda</taxon>
        <taxon>Coleoidea</taxon>
        <taxon>Octopodiformes</taxon>
        <taxon>Octopoda</taxon>
        <taxon>Incirrata</taxon>
        <taxon>Octopodidae</taxon>
        <taxon>Octopus</taxon>
    </lineage>
</organism>
<dbReference type="EMBL" id="KQ421984">
    <property type="protein sequence ID" value="KOF75869.1"/>
    <property type="molecule type" value="Genomic_DNA"/>
</dbReference>
<evidence type="ECO:0000313" key="1">
    <source>
        <dbReference type="EMBL" id="KOF75869.1"/>
    </source>
</evidence>